<reference evidence="2 3" key="1">
    <citation type="submission" date="2006-02" db="EMBL/GenBank/DDBJ databases">
        <authorList>
            <person name="Murray A."/>
            <person name="Staley J."/>
            <person name="Ferriera S."/>
            <person name="Johnson J."/>
            <person name="Kravitz S."/>
            <person name="Halpern A."/>
            <person name="Remington K."/>
            <person name="Beeson K."/>
            <person name="Tran B."/>
            <person name="Rogers Y.-H."/>
            <person name="Friedman R."/>
            <person name="Venter J.C."/>
        </authorList>
    </citation>
    <scope>NUCLEOTIDE SEQUENCE [LARGE SCALE GENOMIC DNA]</scope>
    <source>
        <strain evidence="2 3">23-P</strain>
    </source>
</reference>
<accession>A4BXQ5</accession>
<keyword evidence="3" id="KW-1185">Reference proteome</keyword>
<protein>
    <recommendedName>
        <fullName evidence="1">DUF2779 domain-containing protein</fullName>
    </recommendedName>
</protein>
<feature type="domain" description="DUF2779" evidence="1">
    <location>
        <begin position="382"/>
        <end position="523"/>
    </location>
</feature>
<sequence length="655" mass="75370">MKKKTRYLTKSRFKLALECPTKLFYTGKDEYPSTKTDDTFLVALAEGGFQVGELAKCYFPGGHDIVERSNELSLSKTNELLKQENVIIYEAAIRYENLFIRVDVLKKQGNNIELIEVKAKSSDGSNYDDFLGKKGQITSSWKPYLHDVAFQKYVVNKAFPNWQVKGFLMLANKSAVATIDGLNQKFQLTKTDDDKTYVKITGDVSPNALGKQLLSQINVDELILRIWSTAYFGQNEEYSFEDYIHFLANHYDKGKKIITPISNVCKGCEFNASEEKEKPGQKSGFKECWKQQLNWSDNQFKKPFVFDVWNLRTPKLLEQGIYHIEDVEKEHIGDISPEIDGSLSSKERQWLQIEKIKNKDKKFYVDKYGLRDVMNSYTYPLHFIDFETSMVAIPFYKGRRPYEQTAFQFSHHIAYENGAIEHKGQYLCTEKGKFPNFDFVRALKKELENDEGTIFRYAPHENTVLNQIMVQLQDTDVSDKEELITFIKSITHGANHNSERDMVDMLMLVKKYYYHPSMGGSNSIKAVLPAVLNASVFIKGKYSKPVYGKTSEVKSLNFDDGWIWIEYDEKGKVTSPYKLLPNLHEGIDNDIVDKFIYGDKLADGGAAMTGYAKMQFMNISEEEHQAISVGLLKYCELDTLAMVMIWEHFKELTGN</sequence>
<dbReference type="RefSeq" id="WP_004569544.1">
    <property type="nucleotide sequence ID" value="NZ_CH724148.1"/>
</dbReference>
<dbReference type="Proteomes" id="UP000003053">
    <property type="component" value="Unassembled WGS sequence"/>
</dbReference>
<evidence type="ECO:0000313" key="3">
    <source>
        <dbReference type="Proteomes" id="UP000003053"/>
    </source>
</evidence>
<dbReference type="eggNOG" id="COG1468">
    <property type="taxonomic scope" value="Bacteria"/>
</dbReference>
<dbReference type="Pfam" id="PF11074">
    <property type="entry name" value="DUF2779"/>
    <property type="match status" value="1"/>
</dbReference>
<gene>
    <name evidence="2" type="ORF">PI23P_04592</name>
</gene>
<dbReference type="EMBL" id="AAOG01000001">
    <property type="protein sequence ID" value="EAR13746.1"/>
    <property type="molecule type" value="Genomic_DNA"/>
</dbReference>
<dbReference type="HOGENOM" id="CLU_394088_0_0_10"/>
<proteinExistence type="predicted"/>
<organism evidence="2 3">
    <name type="scientific">Polaribacter irgensii 23-P</name>
    <dbReference type="NCBI Taxonomy" id="313594"/>
    <lineage>
        <taxon>Bacteria</taxon>
        <taxon>Pseudomonadati</taxon>
        <taxon>Bacteroidota</taxon>
        <taxon>Flavobacteriia</taxon>
        <taxon>Flavobacteriales</taxon>
        <taxon>Flavobacteriaceae</taxon>
    </lineage>
</organism>
<name>A4BXQ5_9FLAO</name>
<dbReference type="STRING" id="313594.PI23P_04592"/>
<dbReference type="OrthoDB" id="9783873at2"/>
<dbReference type="AlphaFoldDB" id="A4BXQ5"/>
<evidence type="ECO:0000313" key="2">
    <source>
        <dbReference type="EMBL" id="EAR13746.1"/>
    </source>
</evidence>
<dbReference type="InterPro" id="IPR021301">
    <property type="entry name" value="DUF2779"/>
</dbReference>
<evidence type="ECO:0000259" key="1">
    <source>
        <dbReference type="Pfam" id="PF11074"/>
    </source>
</evidence>
<comment type="caution">
    <text evidence="2">The sequence shown here is derived from an EMBL/GenBank/DDBJ whole genome shotgun (WGS) entry which is preliminary data.</text>
</comment>